<protein>
    <recommendedName>
        <fullName evidence="3">PKD-like family protein</fullName>
    </recommendedName>
</protein>
<dbReference type="Pfam" id="PF16407">
    <property type="entry name" value="PKD_2"/>
    <property type="match status" value="1"/>
</dbReference>
<evidence type="ECO:0008006" key="3">
    <source>
        <dbReference type="Google" id="ProtNLM"/>
    </source>
</evidence>
<dbReference type="InterPro" id="IPR032183">
    <property type="entry name" value="PKD-like"/>
</dbReference>
<sequence length="540" mass="62022">MNQKYNFIKYILCVVFSISFCISCYDDKGNYDYNDINEIEIEGIEEEYSLRMEELLTIKPILKSSIQGNEANYKYQWIFLSIQIDKKLYYNYTFSNDKYLEDVWLQLPGGSYTAYYKITDTSTGIEWVSKNFKISISDEIASGILVLSDVNDKARVDFISYFNNELTLKLDVLSIINSEYPDFGKPLSLSCYSDNNSPKMGATVEDGRYAVTILTNTGAYRLHPGNFTYDPLYNLNYVFIGNPSDDFIAMRIAEGGYLIDNSNNVYLYNYTYSTYWTVGIYVNTTVDSKYINVSPMIGAVTPTSSYGGIVMYDTDNKSFIYQRGSFIKYSSYFSTSLEQTFNELEFKMNNTGKDLLYLFCRETEASVSMPKIYCILKDPVTEELFIGSFEFGNTIKQTMYAKIPLVDSENIREFAMGQNISKTGNLNPFLYYRTDNKVYVYNINDGDNKVVYTAPDNNIITTMKFLGNSRNVSSSSEWLEDLMIATYDPAKPANSCGKLEVMKVTPLYGDLNINEYNEEKMEWTGFGKIVDIEWKSRSNQ</sequence>
<evidence type="ECO:0000313" key="2">
    <source>
        <dbReference type="Proteomes" id="UP000555103"/>
    </source>
</evidence>
<reference evidence="1 2" key="1">
    <citation type="submission" date="2020-08" db="EMBL/GenBank/DDBJ databases">
        <title>Genomic Encyclopedia of Type Strains, Phase IV (KMG-IV): sequencing the most valuable type-strain genomes for metagenomic binning, comparative biology and taxonomic classification.</title>
        <authorList>
            <person name="Goeker M."/>
        </authorList>
    </citation>
    <scope>NUCLEOTIDE SEQUENCE [LARGE SCALE GENOMIC DNA]</scope>
    <source>
        <strain evidence="1 2">DSM 104969</strain>
    </source>
</reference>
<dbReference type="RefSeq" id="WP_183306588.1">
    <property type="nucleotide sequence ID" value="NZ_JACIEP010000005.1"/>
</dbReference>
<gene>
    <name evidence="1" type="ORF">GGR21_001549</name>
</gene>
<accession>A0A840CPY6</accession>
<dbReference type="EMBL" id="JACIEP010000005">
    <property type="protein sequence ID" value="MBB4035654.1"/>
    <property type="molecule type" value="Genomic_DNA"/>
</dbReference>
<name>A0A840CPY6_9BACT</name>
<dbReference type="AlphaFoldDB" id="A0A840CPY6"/>
<dbReference type="Proteomes" id="UP000555103">
    <property type="component" value="Unassembled WGS sequence"/>
</dbReference>
<proteinExistence type="predicted"/>
<keyword evidence="2" id="KW-1185">Reference proteome</keyword>
<organism evidence="1 2">
    <name type="scientific">Dysgonomonas hofstadii</name>
    <dbReference type="NCBI Taxonomy" id="637886"/>
    <lineage>
        <taxon>Bacteria</taxon>
        <taxon>Pseudomonadati</taxon>
        <taxon>Bacteroidota</taxon>
        <taxon>Bacteroidia</taxon>
        <taxon>Bacteroidales</taxon>
        <taxon>Dysgonomonadaceae</taxon>
        <taxon>Dysgonomonas</taxon>
    </lineage>
</organism>
<comment type="caution">
    <text evidence="1">The sequence shown here is derived from an EMBL/GenBank/DDBJ whole genome shotgun (WGS) entry which is preliminary data.</text>
</comment>
<evidence type="ECO:0000313" key="1">
    <source>
        <dbReference type="EMBL" id="MBB4035654.1"/>
    </source>
</evidence>